<dbReference type="EC" id="5.2.1.8" evidence="4"/>
<accession>A0A9D2BQU4</accession>
<gene>
    <name evidence="4" type="ORF">H9848_10620</name>
</gene>
<dbReference type="Pfam" id="PF00639">
    <property type="entry name" value="Rotamase"/>
    <property type="match status" value="2"/>
</dbReference>
<proteinExistence type="predicted"/>
<sequence length="532" mass="61115">MVKGFSMKKLLVSIGIVWTCVSVKAQVLPDSIVMVVAEKQIPLSEFIYIAEKNGEVDLSDKKSVKNYVELFKNFKLKVAEAESLGYDKTSAFKDELEGYRAQLYNSYLSDKEAEEEAVREVYNRGDSIVELTHILFRLPERTVSKDTVAVYQEAMKAYERLRAGEDIAAVGKELVERDKEHIVCEYVRCLRPMESLKVFENAVYTLPVGTISTPVRTSLGFHLIQVHSRKPDPGRLRVAHILVAFPKDSASADSSVTLSKAKAIYKLLQEGSGFEDLARKYSDEAASAKNGGLLPWFKAGDMVLPFEEAAFALKTPGDVSGLVKTRFGYHIIKLIDKKGRPAFAEEQERLTRRMAQGERNFELYKVFDERMKKEYGYVFYPDAYAELQALCDDYFPTDKIFYEKARELNKTLVHLNGFDFPQSEFAYYIQRCPFSTKTYAGDFMREVYDLFIRDVVTTAERKNLLTKHPEIPHLMQEYRDGILLFEISNRVIWNKPAAEQKALEEKWIADLNKKFPVTVNWKLLKKLRDKKE</sequence>
<dbReference type="InterPro" id="IPR000297">
    <property type="entry name" value="PPIase_PpiC"/>
</dbReference>
<evidence type="ECO:0000256" key="1">
    <source>
        <dbReference type="PROSITE-ProRule" id="PRU00278"/>
    </source>
</evidence>
<reference evidence="4" key="1">
    <citation type="journal article" date="2021" name="PeerJ">
        <title>Extensive microbial diversity within the chicken gut microbiome revealed by metagenomics and culture.</title>
        <authorList>
            <person name="Gilroy R."/>
            <person name="Ravi A."/>
            <person name="Getino M."/>
            <person name="Pursley I."/>
            <person name="Horton D.L."/>
            <person name="Alikhan N.F."/>
            <person name="Baker D."/>
            <person name="Gharbi K."/>
            <person name="Hall N."/>
            <person name="Watson M."/>
            <person name="Adriaenssens E.M."/>
            <person name="Foster-Nyarko E."/>
            <person name="Jarju S."/>
            <person name="Secka A."/>
            <person name="Antonio M."/>
            <person name="Oren A."/>
            <person name="Chaudhuri R.R."/>
            <person name="La Ragione R."/>
            <person name="Hildebrand F."/>
            <person name="Pallen M.J."/>
        </authorList>
    </citation>
    <scope>NUCLEOTIDE SEQUENCE</scope>
    <source>
        <strain evidence="4">ChiHecec2B26-12326</strain>
    </source>
</reference>
<dbReference type="PANTHER" id="PTHR47245">
    <property type="entry name" value="PEPTIDYLPROLYL ISOMERASE"/>
    <property type="match status" value="1"/>
</dbReference>
<protein>
    <submittedName>
        <fullName evidence="4">Peptidylprolyl isomerase</fullName>
        <ecNumber evidence="4">5.2.1.8</ecNumber>
    </submittedName>
</protein>
<dbReference type="Proteomes" id="UP000823847">
    <property type="component" value="Unassembled WGS sequence"/>
</dbReference>
<dbReference type="AlphaFoldDB" id="A0A9D2BQU4"/>
<reference evidence="4" key="2">
    <citation type="submission" date="2021-04" db="EMBL/GenBank/DDBJ databases">
        <authorList>
            <person name="Gilroy R."/>
        </authorList>
    </citation>
    <scope>NUCLEOTIDE SEQUENCE</scope>
    <source>
        <strain evidence="4">ChiHecec2B26-12326</strain>
    </source>
</reference>
<dbReference type="GO" id="GO:0003755">
    <property type="term" value="F:peptidyl-prolyl cis-trans isomerase activity"/>
    <property type="evidence" value="ECO:0007669"/>
    <property type="project" value="UniProtKB-KW"/>
</dbReference>
<organism evidence="4 5">
    <name type="scientific">Candidatus Parabacteroides intestinigallinarum</name>
    <dbReference type="NCBI Taxonomy" id="2838722"/>
    <lineage>
        <taxon>Bacteria</taxon>
        <taxon>Pseudomonadati</taxon>
        <taxon>Bacteroidota</taxon>
        <taxon>Bacteroidia</taxon>
        <taxon>Bacteroidales</taxon>
        <taxon>Tannerellaceae</taxon>
        <taxon>Parabacteroides</taxon>
    </lineage>
</organism>
<keyword evidence="1" id="KW-0697">Rotamase</keyword>
<feature type="chain" id="PRO_5039489981" evidence="2">
    <location>
        <begin position="26"/>
        <end position="532"/>
    </location>
</feature>
<keyword evidence="2" id="KW-0732">Signal</keyword>
<feature type="domain" description="PpiC" evidence="3">
    <location>
        <begin position="233"/>
        <end position="336"/>
    </location>
</feature>
<feature type="domain" description="PpiC" evidence="3">
    <location>
        <begin position="126"/>
        <end position="228"/>
    </location>
</feature>
<dbReference type="PANTHER" id="PTHR47245:SF2">
    <property type="entry name" value="PEPTIDYL-PROLYL CIS-TRANS ISOMERASE HP_0175-RELATED"/>
    <property type="match status" value="1"/>
</dbReference>
<comment type="caution">
    <text evidence="4">The sequence shown here is derived from an EMBL/GenBank/DDBJ whole genome shotgun (WGS) entry which is preliminary data.</text>
</comment>
<dbReference type="Gene3D" id="3.10.50.40">
    <property type="match status" value="2"/>
</dbReference>
<evidence type="ECO:0000313" key="4">
    <source>
        <dbReference type="EMBL" id="HIX87040.1"/>
    </source>
</evidence>
<evidence type="ECO:0000313" key="5">
    <source>
        <dbReference type="Proteomes" id="UP000823847"/>
    </source>
</evidence>
<dbReference type="SUPFAM" id="SSF54534">
    <property type="entry name" value="FKBP-like"/>
    <property type="match status" value="2"/>
</dbReference>
<dbReference type="PROSITE" id="PS50198">
    <property type="entry name" value="PPIC_PPIASE_2"/>
    <property type="match status" value="2"/>
</dbReference>
<feature type="signal peptide" evidence="2">
    <location>
        <begin position="1"/>
        <end position="25"/>
    </location>
</feature>
<dbReference type="EMBL" id="DXEN01000079">
    <property type="protein sequence ID" value="HIX87040.1"/>
    <property type="molecule type" value="Genomic_DNA"/>
</dbReference>
<name>A0A9D2BQU4_9BACT</name>
<dbReference type="InterPro" id="IPR046357">
    <property type="entry name" value="PPIase_dom_sf"/>
</dbReference>
<evidence type="ECO:0000259" key="3">
    <source>
        <dbReference type="PROSITE" id="PS50198"/>
    </source>
</evidence>
<dbReference type="InterPro" id="IPR050245">
    <property type="entry name" value="PrsA_foldase"/>
</dbReference>
<evidence type="ECO:0000256" key="2">
    <source>
        <dbReference type="SAM" id="SignalP"/>
    </source>
</evidence>
<keyword evidence="1 4" id="KW-0413">Isomerase</keyword>